<organism evidence="2 3">
    <name type="scientific">Luteimonas salinisoli</name>
    <dbReference type="NCBI Taxonomy" id="2752307"/>
    <lineage>
        <taxon>Bacteria</taxon>
        <taxon>Pseudomonadati</taxon>
        <taxon>Pseudomonadota</taxon>
        <taxon>Gammaproteobacteria</taxon>
        <taxon>Lysobacterales</taxon>
        <taxon>Lysobacteraceae</taxon>
        <taxon>Luteimonas</taxon>
    </lineage>
</organism>
<dbReference type="Gene3D" id="3.30.2310.20">
    <property type="entry name" value="RelE-like"/>
    <property type="match status" value="1"/>
</dbReference>
<name>A0A853JCD3_9GAMM</name>
<gene>
    <name evidence="2" type="ORF">H0E84_07610</name>
</gene>
<dbReference type="RefSeq" id="WP_180678038.1">
    <property type="nucleotide sequence ID" value="NZ_JACCKA010000049.1"/>
</dbReference>
<dbReference type="Proteomes" id="UP000578091">
    <property type="component" value="Unassembled WGS sequence"/>
</dbReference>
<accession>A0A853JCD3</accession>
<keyword evidence="1" id="KW-1277">Toxin-antitoxin system</keyword>
<evidence type="ECO:0000256" key="1">
    <source>
        <dbReference type="ARBA" id="ARBA00022649"/>
    </source>
</evidence>
<sequence>MAERVSSQPALSDLEAIADYIALEHAAAAAELAARIIGHVEQLAERADKVRVPTAAPI</sequence>
<dbReference type="InterPro" id="IPR007712">
    <property type="entry name" value="RelE/ParE_toxin"/>
</dbReference>
<protein>
    <submittedName>
        <fullName evidence="2">Type II toxin-antitoxin system RelE/ParE family toxin</fullName>
    </submittedName>
</protein>
<dbReference type="EMBL" id="JACCKA010000049">
    <property type="protein sequence ID" value="NZA26250.1"/>
    <property type="molecule type" value="Genomic_DNA"/>
</dbReference>
<dbReference type="AlphaFoldDB" id="A0A853JCD3"/>
<proteinExistence type="predicted"/>
<reference evidence="2 3" key="1">
    <citation type="submission" date="2020-07" db="EMBL/GenBank/DDBJ databases">
        <title>Luteimonas sp. SJ-92.</title>
        <authorList>
            <person name="Huang X.-X."/>
            <person name="Xu L."/>
            <person name="Sun J.-Q."/>
        </authorList>
    </citation>
    <scope>NUCLEOTIDE SEQUENCE [LARGE SCALE GENOMIC DNA]</scope>
    <source>
        <strain evidence="2 3">SJ-92</strain>
    </source>
</reference>
<keyword evidence="3" id="KW-1185">Reference proteome</keyword>
<evidence type="ECO:0000313" key="3">
    <source>
        <dbReference type="Proteomes" id="UP000578091"/>
    </source>
</evidence>
<dbReference type="Pfam" id="PF05016">
    <property type="entry name" value="ParE_toxin"/>
    <property type="match status" value="1"/>
</dbReference>
<evidence type="ECO:0000313" key="2">
    <source>
        <dbReference type="EMBL" id="NZA26250.1"/>
    </source>
</evidence>
<dbReference type="InterPro" id="IPR035093">
    <property type="entry name" value="RelE/ParE_toxin_dom_sf"/>
</dbReference>
<comment type="caution">
    <text evidence="2">The sequence shown here is derived from an EMBL/GenBank/DDBJ whole genome shotgun (WGS) entry which is preliminary data.</text>
</comment>